<comment type="caution">
    <text evidence="6">The sequence shown here is derived from an EMBL/GenBank/DDBJ whole genome shotgun (WGS) entry which is preliminary data.</text>
</comment>
<dbReference type="InterPro" id="IPR013818">
    <property type="entry name" value="Lipase"/>
</dbReference>
<dbReference type="GO" id="GO:0016042">
    <property type="term" value="P:lipid catabolic process"/>
    <property type="evidence" value="ECO:0007669"/>
    <property type="project" value="TreeGrafter"/>
</dbReference>
<evidence type="ECO:0000256" key="2">
    <source>
        <dbReference type="ARBA" id="ARBA00010701"/>
    </source>
</evidence>
<dbReference type="AlphaFoldDB" id="A0A9Q1BA58"/>
<dbReference type="PANTHER" id="PTHR11610">
    <property type="entry name" value="LIPASE"/>
    <property type="match status" value="1"/>
</dbReference>
<dbReference type="InterPro" id="IPR000734">
    <property type="entry name" value="TAG_lipase"/>
</dbReference>
<accession>A0A9Q1BA58</accession>
<gene>
    <name evidence="6" type="ORF">HOLleu_42423</name>
</gene>
<dbReference type="SUPFAM" id="SSF53474">
    <property type="entry name" value="alpha/beta-Hydrolases"/>
    <property type="match status" value="1"/>
</dbReference>
<proteinExistence type="inferred from homology"/>
<keyword evidence="7" id="KW-1185">Reference proteome</keyword>
<protein>
    <submittedName>
        <fullName evidence="6">Pancreatic lipase-related protein 3</fullName>
    </submittedName>
</protein>
<evidence type="ECO:0000259" key="5">
    <source>
        <dbReference type="Pfam" id="PF00151"/>
    </source>
</evidence>
<name>A0A9Q1BA58_HOLLE</name>
<reference evidence="6" key="1">
    <citation type="submission" date="2021-10" db="EMBL/GenBank/DDBJ databases">
        <title>Tropical sea cucumber genome reveals ecological adaptation and Cuvierian tubules defense mechanism.</title>
        <authorList>
            <person name="Chen T."/>
        </authorList>
    </citation>
    <scope>NUCLEOTIDE SEQUENCE</scope>
    <source>
        <strain evidence="6">Nanhai2018</strain>
        <tissue evidence="6">Muscle</tissue>
    </source>
</reference>
<evidence type="ECO:0000313" key="6">
    <source>
        <dbReference type="EMBL" id="KAJ8019175.1"/>
    </source>
</evidence>
<evidence type="ECO:0000313" key="7">
    <source>
        <dbReference type="Proteomes" id="UP001152320"/>
    </source>
</evidence>
<sequence>MKKVVIATFLPSQVGHQDFYPSGGRHQISCPGLLNFICDHFRSVDFFTESITTKCKWRAYKCSSWVRFKLVFCRKCGDKGCPRMGYFADPSKGTGEFMLGTNKKEPYCRNDSGQPPRLRLPSFKIG</sequence>
<dbReference type="GO" id="GO:0016298">
    <property type="term" value="F:lipase activity"/>
    <property type="evidence" value="ECO:0007669"/>
    <property type="project" value="InterPro"/>
</dbReference>
<dbReference type="Pfam" id="PF00151">
    <property type="entry name" value="Lipase"/>
    <property type="match status" value="1"/>
</dbReference>
<dbReference type="Gene3D" id="3.40.50.1820">
    <property type="entry name" value="alpha/beta hydrolase"/>
    <property type="match status" value="1"/>
</dbReference>
<comment type="similarity">
    <text evidence="2 4">Belongs to the AB hydrolase superfamily. Lipase family.</text>
</comment>
<evidence type="ECO:0000256" key="1">
    <source>
        <dbReference type="ARBA" id="ARBA00004613"/>
    </source>
</evidence>
<dbReference type="InterPro" id="IPR029058">
    <property type="entry name" value="AB_hydrolase_fold"/>
</dbReference>
<comment type="subcellular location">
    <subcellularLocation>
        <location evidence="1">Secreted</location>
    </subcellularLocation>
</comment>
<dbReference type="Proteomes" id="UP001152320">
    <property type="component" value="Unassembled WGS sequence"/>
</dbReference>
<dbReference type="GO" id="GO:0005615">
    <property type="term" value="C:extracellular space"/>
    <property type="evidence" value="ECO:0007669"/>
    <property type="project" value="TreeGrafter"/>
</dbReference>
<keyword evidence="3" id="KW-0964">Secreted</keyword>
<evidence type="ECO:0000256" key="3">
    <source>
        <dbReference type="ARBA" id="ARBA00022525"/>
    </source>
</evidence>
<feature type="domain" description="Lipase" evidence="5">
    <location>
        <begin position="13"/>
        <end position="107"/>
    </location>
</feature>
<dbReference type="OrthoDB" id="199913at2759"/>
<dbReference type="EMBL" id="JAIZAY010000071">
    <property type="protein sequence ID" value="KAJ8019175.1"/>
    <property type="molecule type" value="Genomic_DNA"/>
</dbReference>
<dbReference type="PANTHER" id="PTHR11610:SF178">
    <property type="entry name" value="LIPASE MEMBER H-A-LIKE PROTEIN"/>
    <property type="match status" value="1"/>
</dbReference>
<evidence type="ECO:0000256" key="4">
    <source>
        <dbReference type="RuleBase" id="RU004262"/>
    </source>
</evidence>
<organism evidence="6 7">
    <name type="scientific">Holothuria leucospilota</name>
    <name type="common">Black long sea cucumber</name>
    <name type="synonym">Mertensiothuria leucospilota</name>
    <dbReference type="NCBI Taxonomy" id="206669"/>
    <lineage>
        <taxon>Eukaryota</taxon>
        <taxon>Metazoa</taxon>
        <taxon>Echinodermata</taxon>
        <taxon>Eleutherozoa</taxon>
        <taxon>Echinozoa</taxon>
        <taxon>Holothuroidea</taxon>
        <taxon>Aspidochirotacea</taxon>
        <taxon>Aspidochirotida</taxon>
        <taxon>Holothuriidae</taxon>
        <taxon>Holothuria</taxon>
    </lineage>
</organism>